<dbReference type="HAMAP" id="MF_01374">
    <property type="entry name" value="Glyoxalase_2"/>
    <property type="match status" value="1"/>
</dbReference>
<dbReference type="PANTHER" id="PTHR43705:SF1">
    <property type="entry name" value="HYDROXYACYLGLUTATHIONE HYDROLASE GLOB"/>
    <property type="match status" value="1"/>
</dbReference>
<dbReference type="PIRSF" id="PIRSF005457">
    <property type="entry name" value="Glx"/>
    <property type="match status" value="1"/>
</dbReference>
<gene>
    <name evidence="7" type="primary">gloB</name>
    <name evidence="9" type="ORF">BFC18_10935</name>
</gene>
<comment type="function">
    <text evidence="7">Thiolesterase that catalyzes the hydrolysis of S-D-lactoyl-glutathione to form glutathione and D-lactic acid.</text>
</comment>
<dbReference type="InterPro" id="IPR035680">
    <property type="entry name" value="Clx_II_MBL"/>
</dbReference>
<evidence type="ECO:0000313" key="10">
    <source>
        <dbReference type="Proteomes" id="UP000175691"/>
    </source>
</evidence>
<feature type="binding site" evidence="7">
    <location>
        <position position="177"/>
    </location>
    <ligand>
        <name>Zn(2+)</name>
        <dbReference type="ChEBI" id="CHEBI:29105"/>
        <label>2</label>
    </ligand>
</feature>
<feature type="binding site" evidence="7">
    <location>
        <position position="139"/>
    </location>
    <ligand>
        <name>Zn(2+)</name>
        <dbReference type="ChEBI" id="CHEBI:29105"/>
        <label>2</label>
    </ligand>
</feature>
<name>A0A1E7ZBW9_9ALTE</name>
<feature type="binding site" evidence="7">
    <location>
        <position position="65"/>
    </location>
    <ligand>
        <name>Zn(2+)</name>
        <dbReference type="ChEBI" id="CHEBI:29105"/>
        <label>1</label>
    </ligand>
</feature>
<sequence>MNRTSSTLPDGIHITAIPAFSDNYIWCLHNDHHAVVVDPGDAEPVMQFCQQHELELAAVLITHHHHDHTGGIPRLVSANPSLPVIGPANDQISGLTKRVDEGDDVHLNVLDLTLVVVELPGHTLDHIGFYGHGVLFCGDTLFSGGCGRLFEGTPEQMLHSLNKLKRLPDETKVYCAHEYTLSNMKFALAVEPNNTVLQEHANLVRKLRSEECITLPSTMQKEKAINPFMRSNQPDVAHSAASFKGEQPADEVAVFAAIRKWKDEF</sequence>
<comment type="similarity">
    <text evidence="3 7">Belongs to the metallo-beta-lactamase superfamily. Glyoxalase II family.</text>
</comment>
<dbReference type="Gene3D" id="3.60.15.10">
    <property type="entry name" value="Ribonuclease Z/Hydroxyacylglutathione hydrolase-like"/>
    <property type="match status" value="1"/>
</dbReference>
<feature type="domain" description="Metallo-beta-lactamase" evidence="8">
    <location>
        <begin position="22"/>
        <end position="177"/>
    </location>
</feature>
<feature type="binding site" evidence="7">
    <location>
        <position position="63"/>
    </location>
    <ligand>
        <name>Zn(2+)</name>
        <dbReference type="ChEBI" id="CHEBI:29105"/>
        <label>1</label>
    </ligand>
</feature>
<dbReference type="UniPathway" id="UPA00619">
    <property type="reaction ID" value="UER00676"/>
</dbReference>
<dbReference type="AlphaFoldDB" id="A0A1E7ZBW9"/>
<feature type="binding site" evidence="7">
    <location>
        <position position="67"/>
    </location>
    <ligand>
        <name>Zn(2+)</name>
        <dbReference type="ChEBI" id="CHEBI:29105"/>
        <label>2</label>
    </ligand>
</feature>
<dbReference type="InterPro" id="IPR017782">
    <property type="entry name" value="Hydroxyacylglutathione_Hdrlase"/>
</dbReference>
<dbReference type="RefSeq" id="WP_070125337.1">
    <property type="nucleotide sequence ID" value="NZ_MDHN01000021.1"/>
</dbReference>
<dbReference type="Proteomes" id="UP000175691">
    <property type="component" value="Unassembled WGS sequence"/>
</dbReference>
<proteinExistence type="inferred from homology"/>
<evidence type="ECO:0000313" key="9">
    <source>
        <dbReference type="EMBL" id="OFC70944.1"/>
    </source>
</evidence>
<organism evidence="9 10">
    <name type="scientific">Alteromonas confluentis</name>
    <dbReference type="NCBI Taxonomy" id="1656094"/>
    <lineage>
        <taxon>Bacteria</taxon>
        <taxon>Pseudomonadati</taxon>
        <taxon>Pseudomonadota</taxon>
        <taxon>Gammaproteobacteria</taxon>
        <taxon>Alteromonadales</taxon>
        <taxon>Alteromonadaceae</taxon>
        <taxon>Alteromonas/Salinimonas group</taxon>
        <taxon>Alteromonas</taxon>
    </lineage>
</organism>
<dbReference type="EMBL" id="MDHN01000021">
    <property type="protein sequence ID" value="OFC70944.1"/>
    <property type="molecule type" value="Genomic_DNA"/>
</dbReference>
<dbReference type="NCBIfam" id="TIGR03413">
    <property type="entry name" value="GSH_gloB"/>
    <property type="match status" value="1"/>
</dbReference>
<dbReference type="CDD" id="cd07723">
    <property type="entry name" value="hydroxyacylglutathione_hydrolase_MBL-fold"/>
    <property type="match status" value="1"/>
</dbReference>
<evidence type="ECO:0000256" key="3">
    <source>
        <dbReference type="ARBA" id="ARBA00006759"/>
    </source>
</evidence>
<feature type="binding site" evidence="7">
    <location>
        <position position="68"/>
    </location>
    <ligand>
        <name>Zn(2+)</name>
        <dbReference type="ChEBI" id="CHEBI:29105"/>
        <label>2</label>
    </ligand>
</feature>
<accession>A0A1E7ZBW9</accession>
<dbReference type="InterPro" id="IPR001279">
    <property type="entry name" value="Metallo-B-lactamas"/>
</dbReference>
<protein>
    <recommendedName>
        <fullName evidence="7">Hydroxyacylglutathione hydrolase</fullName>
        <ecNumber evidence="7">3.1.2.6</ecNumber>
    </recommendedName>
    <alternativeName>
        <fullName evidence="7">Glyoxalase II</fullName>
        <shortName evidence="7">Glx II</shortName>
    </alternativeName>
</protein>
<evidence type="ECO:0000259" key="8">
    <source>
        <dbReference type="SMART" id="SM00849"/>
    </source>
</evidence>
<dbReference type="GO" id="GO:0004416">
    <property type="term" value="F:hydroxyacylglutathione hydrolase activity"/>
    <property type="evidence" value="ECO:0007669"/>
    <property type="project" value="UniProtKB-UniRule"/>
</dbReference>
<dbReference type="GO" id="GO:0046872">
    <property type="term" value="F:metal ion binding"/>
    <property type="evidence" value="ECO:0007669"/>
    <property type="project" value="UniProtKB-KW"/>
</dbReference>
<evidence type="ECO:0000256" key="2">
    <source>
        <dbReference type="ARBA" id="ARBA00004963"/>
    </source>
</evidence>
<dbReference type="SMART" id="SM00849">
    <property type="entry name" value="Lactamase_B"/>
    <property type="match status" value="1"/>
</dbReference>
<evidence type="ECO:0000256" key="1">
    <source>
        <dbReference type="ARBA" id="ARBA00001623"/>
    </source>
</evidence>
<comment type="catalytic activity">
    <reaction evidence="1 7">
        <text>an S-(2-hydroxyacyl)glutathione + H2O = a 2-hydroxy carboxylate + glutathione + H(+)</text>
        <dbReference type="Rhea" id="RHEA:21864"/>
        <dbReference type="ChEBI" id="CHEBI:15377"/>
        <dbReference type="ChEBI" id="CHEBI:15378"/>
        <dbReference type="ChEBI" id="CHEBI:57925"/>
        <dbReference type="ChEBI" id="CHEBI:58896"/>
        <dbReference type="ChEBI" id="CHEBI:71261"/>
        <dbReference type="EC" id="3.1.2.6"/>
    </reaction>
</comment>
<keyword evidence="10" id="KW-1185">Reference proteome</keyword>
<evidence type="ECO:0000256" key="4">
    <source>
        <dbReference type="ARBA" id="ARBA00022723"/>
    </source>
</evidence>
<comment type="subunit">
    <text evidence="7">Monomer.</text>
</comment>
<reference evidence="9 10" key="1">
    <citation type="submission" date="2016-08" db="EMBL/GenBank/DDBJ databases">
        <authorList>
            <person name="Seilhamer J.J."/>
        </authorList>
    </citation>
    <scope>NUCLEOTIDE SEQUENCE [LARGE SCALE GENOMIC DNA]</scope>
    <source>
        <strain evidence="9 10">KCTC 42603</strain>
    </source>
</reference>
<dbReference type="InterPro" id="IPR032282">
    <property type="entry name" value="HAGH_C"/>
</dbReference>
<dbReference type="EC" id="3.1.2.6" evidence="7"/>
<dbReference type="GO" id="GO:0019243">
    <property type="term" value="P:methylglyoxal catabolic process to D-lactate via S-lactoyl-glutathione"/>
    <property type="evidence" value="ECO:0007669"/>
    <property type="project" value="UniProtKB-UniRule"/>
</dbReference>
<evidence type="ECO:0000256" key="6">
    <source>
        <dbReference type="ARBA" id="ARBA00022833"/>
    </source>
</evidence>
<dbReference type="OrthoDB" id="9802248at2"/>
<keyword evidence="5 7" id="KW-0378">Hydrolase</keyword>
<comment type="caution">
    <text evidence="9">The sequence shown here is derived from an EMBL/GenBank/DDBJ whole genome shotgun (WGS) entry which is preliminary data.</text>
</comment>
<dbReference type="STRING" id="1656094.BFC18_10935"/>
<evidence type="ECO:0000256" key="5">
    <source>
        <dbReference type="ARBA" id="ARBA00022801"/>
    </source>
</evidence>
<keyword evidence="4 7" id="KW-0479">Metal-binding</keyword>
<dbReference type="Pfam" id="PF16123">
    <property type="entry name" value="HAGH_C"/>
    <property type="match status" value="1"/>
</dbReference>
<dbReference type="InterPro" id="IPR036866">
    <property type="entry name" value="RibonucZ/Hydroxyglut_hydro"/>
</dbReference>
<comment type="pathway">
    <text evidence="2 7">Secondary metabolite metabolism; methylglyoxal degradation; (R)-lactate from methylglyoxal: step 2/2.</text>
</comment>
<evidence type="ECO:0000256" key="7">
    <source>
        <dbReference type="HAMAP-Rule" id="MF_01374"/>
    </source>
</evidence>
<comment type="cofactor">
    <cofactor evidence="7">
        <name>Zn(2+)</name>
        <dbReference type="ChEBI" id="CHEBI:29105"/>
    </cofactor>
    <text evidence="7">Binds 2 Zn(2+) ions per subunit.</text>
</comment>
<dbReference type="InterPro" id="IPR050110">
    <property type="entry name" value="Glyoxalase_II_hydrolase"/>
</dbReference>
<feature type="binding site" evidence="7">
    <location>
        <position position="122"/>
    </location>
    <ligand>
        <name>Zn(2+)</name>
        <dbReference type="ChEBI" id="CHEBI:29105"/>
        <label>1</label>
    </ligand>
</feature>
<dbReference type="SUPFAM" id="SSF56281">
    <property type="entry name" value="Metallo-hydrolase/oxidoreductase"/>
    <property type="match status" value="1"/>
</dbReference>
<feature type="binding site" evidence="7">
    <location>
        <position position="139"/>
    </location>
    <ligand>
        <name>Zn(2+)</name>
        <dbReference type="ChEBI" id="CHEBI:29105"/>
        <label>1</label>
    </ligand>
</feature>
<dbReference type="PANTHER" id="PTHR43705">
    <property type="entry name" value="HYDROXYACYLGLUTATHIONE HYDROLASE"/>
    <property type="match status" value="1"/>
</dbReference>
<keyword evidence="6 7" id="KW-0862">Zinc</keyword>
<dbReference type="Pfam" id="PF00753">
    <property type="entry name" value="Lactamase_B"/>
    <property type="match status" value="1"/>
</dbReference>